<dbReference type="GO" id="GO:0045944">
    <property type="term" value="P:positive regulation of transcription by RNA polymerase II"/>
    <property type="evidence" value="ECO:0007669"/>
    <property type="project" value="TreeGrafter"/>
</dbReference>
<dbReference type="GO" id="GO:0003713">
    <property type="term" value="F:transcription coactivator activity"/>
    <property type="evidence" value="ECO:0007669"/>
    <property type="project" value="TreeGrafter"/>
</dbReference>
<feature type="domain" description="LNS2/PITP" evidence="1">
    <location>
        <begin position="2"/>
        <end position="51"/>
    </location>
</feature>
<dbReference type="OrthoDB" id="4567at2759"/>
<dbReference type="PANTHER" id="PTHR12181">
    <property type="entry name" value="LIPIN"/>
    <property type="match status" value="1"/>
</dbReference>
<dbReference type="SMART" id="SM00775">
    <property type="entry name" value="LNS2"/>
    <property type="match status" value="1"/>
</dbReference>
<protein>
    <recommendedName>
        <fullName evidence="1">LNS2/PITP domain-containing protein</fullName>
    </recommendedName>
</protein>
<name>A0A9P0PY70_ACAOB</name>
<evidence type="ECO:0000313" key="3">
    <source>
        <dbReference type="Proteomes" id="UP001152888"/>
    </source>
</evidence>
<keyword evidence="3" id="KW-1185">Reference proteome</keyword>
<accession>A0A9P0PY70</accession>
<gene>
    <name evidence="2" type="ORF">ACAOBT_LOCUS27386</name>
</gene>
<dbReference type="InterPro" id="IPR026058">
    <property type="entry name" value="LIPIN"/>
</dbReference>
<dbReference type="GO" id="GO:0032869">
    <property type="term" value="P:cellular response to insulin stimulus"/>
    <property type="evidence" value="ECO:0007669"/>
    <property type="project" value="TreeGrafter"/>
</dbReference>
<dbReference type="EMBL" id="CAKOFQ010007540">
    <property type="protein sequence ID" value="CAH2003407.1"/>
    <property type="molecule type" value="Genomic_DNA"/>
</dbReference>
<dbReference type="PANTHER" id="PTHR12181:SF12">
    <property type="entry name" value="PHOSPHATIDATE PHOSPHATASE"/>
    <property type="match status" value="1"/>
</dbReference>
<dbReference type="Pfam" id="PF08235">
    <property type="entry name" value="LNS2"/>
    <property type="match status" value="1"/>
</dbReference>
<dbReference type="Proteomes" id="UP001152888">
    <property type="component" value="Unassembled WGS sequence"/>
</dbReference>
<dbReference type="GO" id="GO:0008195">
    <property type="term" value="F:phosphatidate phosphatase activity"/>
    <property type="evidence" value="ECO:0007669"/>
    <property type="project" value="TreeGrafter"/>
</dbReference>
<proteinExistence type="predicted"/>
<organism evidence="2 3">
    <name type="scientific">Acanthoscelides obtectus</name>
    <name type="common">Bean weevil</name>
    <name type="synonym">Bruchus obtectus</name>
    <dbReference type="NCBI Taxonomy" id="200917"/>
    <lineage>
        <taxon>Eukaryota</taxon>
        <taxon>Metazoa</taxon>
        <taxon>Ecdysozoa</taxon>
        <taxon>Arthropoda</taxon>
        <taxon>Hexapoda</taxon>
        <taxon>Insecta</taxon>
        <taxon>Pterygota</taxon>
        <taxon>Neoptera</taxon>
        <taxon>Endopterygota</taxon>
        <taxon>Coleoptera</taxon>
        <taxon>Polyphaga</taxon>
        <taxon>Cucujiformia</taxon>
        <taxon>Chrysomeloidea</taxon>
        <taxon>Chrysomelidae</taxon>
        <taxon>Bruchinae</taxon>
        <taxon>Bruchini</taxon>
        <taxon>Acanthoscelides</taxon>
    </lineage>
</organism>
<comment type="caution">
    <text evidence="2">The sequence shown here is derived from an EMBL/GenBank/DDBJ whole genome shotgun (WGS) entry which is preliminary data.</text>
</comment>
<evidence type="ECO:0000259" key="1">
    <source>
        <dbReference type="SMART" id="SM00775"/>
    </source>
</evidence>
<dbReference type="GO" id="GO:0019432">
    <property type="term" value="P:triglyceride biosynthetic process"/>
    <property type="evidence" value="ECO:0007669"/>
    <property type="project" value="TreeGrafter"/>
</dbReference>
<reference evidence="2" key="1">
    <citation type="submission" date="2022-03" db="EMBL/GenBank/DDBJ databases">
        <authorList>
            <person name="Sayadi A."/>
        </authorList>
    </citation>
    <scope>NUCLEOTIDE SEQUENCE</scope>
</reference>
<evidence type="ECO:0000313" key="2">
    <source>
        <dbReference type="EMBL" id="CAH2003407.1"/>
    </source>
</evidence>
<dbReference type="AlphaFoldDB" id="A0A9P0PY70"/>
<dbReference type="GO" id="GO:0005634">
    <property type="term" value="C:nucleus"/>
    <property type="evidence" value="ECO:0007669"/>
    <property type="project" value="TreeGrafter"/>
</dbReference>
<dbReference type="InterPro" id="IPR031315">
    <property type="entry name" value="LNS2/PITP"/>
</dbReference>
<sequence length="100" mass="11416">MSDIKALFPLDSNPFYAGYGNRINDVWAYRAVGIPIVRIFTINPKGELKHELTQTFQSSYTSQSLVVDEVFPPLWHKIKENEETYKHAYDGDSDSESSSI</sequence>
<dbReference type="GO" id="GO:0009062">
    <property type="term" value="P:fatty acid catabolic process"/>
    <property type="evidence" value="ECO:0007669"/>
    <property type="project" value="TreeGrafter"/>
</dbReference>
<dbReference type="InterPro" id="IPR013209">
    <property type="entry name" value="LNS2"/>
</dbReference>